<protein>
    <submittedName>
        <fullName evidence="4">ATP-binding cassette domain-containing protein</fullName>
    </submittedName>
</protein>
<name>A0ABT8L645_9BACT</name>
<dbReference type="InterPro" id="IPR015854">
    <property type="entry name" value="ABC_transpr_LolD-like"/>
</dbReference>
<accession>A0ABT8L645</accession>
<evidence type="ECO:0000256" key="1">
    <source>
        <dbReference type="ARBA" id="ARBA00022741"/>
    </source>
</evidence>
<feature type="domain" description="ABC transporter" evidence="3">
    <location>
        <begin position="2"/>
        <end position="206"/>
    </location>
</feature>
<organism evidence="4 5">
    <name type="scientific">Agaribacillus aureus</name>
    <dbReference type="NCBI Taxonomy" id="3051825"/>
    <lineage>
        <taxon>Bacteria</taxon>
        <taxon>Pseudomonadati</taxon>
        <taxon>Bacteroidota</taxon>
        <taxon>Cytophagia</taxon>
        <taxon>Cytophagales</taxon>
        <taxon>Splendidivirgaceae</taxon>
        <taxon>Agaribacillus</taxon>
    </lineage>
</organism>
<sequence length="208" mass="22945">MFKTQSLFFTYNQQTAFRFPDIELAAGENLLVLGESGIGKTTLLHLMAGLLRPKSGSVELMGTVLHDLSSARLDSFRGKHIGLVFQRPYFVQALSLQENLALVQFLAGKSRDKNRIKEVLNSLGIGHKLQEKPHRLSQGEQQRAAIALAVINSPQLILADEPTSSLDDKNCSKVAILLKEQASATGAQLIIITHDQRLKDQFQNAITL</sequence>
<dbReference type="PANTHER" id="PTHR24220">
    <property type="entry name" value="IMPORT ATP-BINDING PROTEIN"/>
    <property type="match status" value="1"/>
</dbReference>
<evidence type="ECO:0000313" key="5">
    <source>
        <dbReference type="Proteomes" id="UP001172083"/>
    </source>
</evidence>
<proteinExistence type="predicted"/>
<dbReference type="GO" id="GO:0005524">
    <property type="term" value="F:ATP binding"/>
    <property type="evidence" value="ECO:0007669"/>
    <property type="project" value="UniProtKB-KW"/>
</dbReference>
<dbReference type="PROSITE" id="PS50893">
    <property type="entry name" value="ABC_TRANSPORTER_2"/>
    <property type="match status" value="1"/>
</dbReference>
<dbReference type="EMBL" id="JAUJEB010000002">
    <property type="protein sequence ID" value="MDN5213220.1"/>
    <property type="molecule type" value="Genomic_DNA"/>
</dbReference>
<dbReference type="Pfam" id="PF00005">
    <property type="entry name" value="ABC_tran"/>
    <property type="match status" value="1"/>
</dbReference>
<reference evidence="4" key="1">
    <citation type="submission" date="2023-06" db="EMBL/GenBank/DDBJ databases">
        <title>Genomic of Agaribacillus aureum.</title>
        <authorList>
            <person name="Wang G."/>
        </authorList>
    </citation>
    <scope>NUCLEOTIDE SEQUENCE</scope>
    <source>
        <strain evidence="4">BMA12</strain>
    </source>
</reference>
<dbReference type="PANTHER" id="PTHR24220:SF659">
    <property type="entry name" value="TRANSPORTER, PUTATIVE-RELATED"/>
    <property type="match status" value="1"/>
</dbReference>
<evidence type="ECO:0000313" key="4">
    <source>
        <dbReference type="EMBL" id="MDN5213220.1"/>
    </source>
</evidence>
<dbReference type="Gene3D" id="3.40.50.300">
    <property type="entry name" value="P-loop containing nucleotide triphosphate hydrolases"/>
    <property type="match status" value="1"/>
</dbReference>
<dbReference type="PROSITE" id="PS00211">
    <property type="entry name" value="ABC_TRANSPORTER_1"/>
    <property type="match status" value="1"/>
</dbReference>
<dbReference type="RefSeq" id="WP_346758560.1">
    <property type="nucleotide sequence ID" value="NZ_JAUJEB010000002.1"/>
</dbReference>
<evidence type="ECO:0000256" key="2">
    <source>
        <dbReference type="ARBA" id="ARBA00022840"/>
    </source>
</evidence>
<dbReference type="Proteomes" id="UP001172083">
    <property type="component" value="Unassembled WGS sequence"/>
</dbReference>
<dbReference type="InterPro" id="IPR027417">
    <property type="entry name" value="P-loop_NTPase"/>
</dbReference>
<dbReference type="SUPFAM" id="SSF52540">
    <property type="entry name" value="P-loop containing nucleoside triphosphate hydrolases"/>
    <property type="match status" value="1"/>
</dbReference>
<dbReference type="InterPro" id="IPR003439">
    <property type="entry name" value="ABC_transporter-like_ATP-bd"/>
</dbReference>
<dbReference type="InterPro" id="IPR003593">
    <property type="entry name" value="AAA+_ATPase"/>
</dbReference>
<dbReference type="SMART" id="SM00382">
    <property type="entry name" value="AAA"/>
    <property type="match status" value="1"/>
</dbReference>
<comment type="caution">
    <text evidence="4">The sequence shown here is derived from an EMBL/GenBank/DDBJ whole genome shotgun (WGS) entry which is preliminary data.</text>
</comment>
<keyword evidence="1" id="KW-0547">Nucleotide-binding</keyword>
<evidence type="ECO:0000259" key="3">
    <source>
        <dbReference type="PROSITE" id="PS50893"/>
    </source>
</evidence>
<gene>
    <name evidence="4" type="ORF">QQ020_14220</name>
</gene>
<keyword evidence="2 4" id="KW-0067">ATP-binding</keyword>
<dbReference type="InterPro" id="IPR017871">
    <property type="entry name" value="ABC_transporter-like_CS"/>
</dbReference>
<keyword evidence="5" id="KW-1185">Reference proteome</keyword>